<name>A0A813E669_POLGL</name>
<accession>A0A813E669</accession>
<gene>
    <name evidence="3" type="ORF">PGLA1383_LOCUS12725</name>
</gene>
<feature type="non-terminal residue" evidence="3">
    <location>
        <position position="336"/>
    </location>
</feature>
<proteinExistence type="predicted"/>
<evidence type="ECO:0000256" key="2">
    <source>
        <dbReference type="SAM" id="Phobius"/>
    </source>
</evidence>
<protein>
    <submittedName>
        <fullName evidence="3">Uncharacterized protein</fullName>
    </submittedName>
</protein>
<evidence type="ECO:0000313" key="3">
    <source>
        <dbReference type="EMBL" id="CAE8594155.1"/>
    </source>
</evidence>
<keyword evidence="2" id="KW-0472">Membrane</keyword>
<organism evidence="3 4">
    <name type="scientific">Polarella glacialis</name>
    <name type="common">Dinoflagellate</name>
    <dbReference type="NCBI Taxonomy" id="89957"/>
    <lineage>
        <taxon>Eukaryota</taxon>
        <taxon>Sar</taxon>
        <taxon>Alveolata</taxon>
        <taxon>Dinophyceae</taxon>
        <taxon>Suessiales</taxon>
        <taxon>Suessiaceae</taxon>
        <taxon>Polarella</taxon>
    </lineage>
</organism>
<keyword evidence="2" id="KW-1133">Transmembrane helix</keyword>
<evidence type="ECO:0000256" key="1">
    <source>
        <dbReference type="SAM" id="MobiDB-lite"/>
    </source>
</evidence>
<keyword evidence="4" id="KW-1185">Reference proteome</keyword>
<evidence type="ECO:0000313" key="4">
    <source>
        <dbReference type="Proteomes" id="UP000654075"/>
    </source>
</evidence>
<feature type="transmembrane region" description="Helical" evidence="2">
    <location>
        <begin position="14"/>
        <end position="32"/>
    </location>
</feature>
<dbReference type="Proteomes" id="UP000654075">
    <property type="component" value="Unassembled WGS sequence"/>
</dbReference>
<comment type="caution">
    <text evidence="3">The sequence shown here is derived from an EMBL/GenBank/DDBJ whole genome shotgun (WGS) entry which is preliminary data.</text>
</comment>
<sequence>MAVARSGGSSVKPIILGISVALLVYFSVFDFAKRPVATRPAEDQMNAAWENLVAAASESNAPAAVPITKQPPPPTPAAVQSIVAPASPAPSSQAPAPAAPQQQQPATSVSFTPEGLPRFGFYLPVWNQIPSVLGVLKATRKFYPESPIYVLQDGGNIDFGPVCAMPKYRCIFQRGKGENSRWNPHSWFHRITQAALILGTEFVIYLEPDVKVARRHLVDPKHDAGGIFDNFNPEVGDETRNYLERLGRDRNPCFKATWHWFGLAGGSYFRTEAIMDAFAPEHIKRLDWAGLAPKEGDKTMSSDFAMMVALYARGWTVYPWEETAQNMRGRGLPRGE</sequence>
<dbReference type="EMBL" id="CAJNNV010006837">
    <property type="protein sequence ID" value="CAE8594155.1"/>
    <property type="molecule type" value="Genomic_DNA"/>
</dbReference>
<dbReference type="AlphaFoldDB" id="A0A813E669"/>
<dbReference type="OrthoDB" id="414476at2759"/>
<feature type="region of interest" description="Disordered" evidence="1">
    <location>
        <begin position="69"/>
        <end position="109"/>
    </location>
</feature>
<keyword evidence="2" id="KW-0812">Transmembrane</keyword>
<feature type="compositionally biased region" description="Low complexity" evidence="1">
    <location>
        <begin position="77"/>
        <end position="109"/>
    </location>
</feature>
<reference evidence="3" key="1">
    <citation type="submission" date="2021-02" db="EMBL/GenBank/DDBJ databases">
        <authorList>
            <person name="Dougan E. K."/>
            <person name="Rhodes N."/>
            <person name="Thang M."/>
            <person name="Chan C."/>
        </authorList>
    </citation>
    <scope>NUCLEOTIDE SEQUENCE</scope>
</reference>